<name>A0ACC2UUT4_9FUNG</name>
<evidence type="ECO:0000313" key="1">
    <source>
        <dbReference type="EMBL" id="KAJ9090552.1"/>
    </source>
</evidence>
<gene>
    <name evidence="1" type="ORF">DSO57_1001009</name>
</gene>
<dbReference type="EMBL" id="QTSX02000002">
    <property type="protein sequence ID" value="KAJ9090552.1"/>
    <property type="molecule type" value="Genomic_DNA"/>
</dbReference>
<sequence length="522" mass="59798">MDVIIIGPSFGATVCTPCHEAHKKCSRGVPTCTRCLKKGIECTRERKTTLSQINLSKANKNFSAYQPSTWDQVLQIADMSLMTRFFFRRYVMPMVLLLPKPAIAAGIINLREKAMSPFMTPYKAGIIIKCSRKHIVDAFTLAIGAFFRFHNPFYPLFSEEAFYSKPRSLTLIKIVIQIGLERMPQSVLTTAAKKENNLTPDDFKNLPNSLDTLQCFVLTMISVWLPSLEKIRVKIWLHIDKLISLLGLHINPYSSPLWLERKLAKHLITLGPYQAGLGQFCRFTNVCWLYTSNKHLSPGFLQRIAFHFPSDRIHYITSQGIYHSFTIIAKVNRAHALSLSNKDPAFSFLQELQRYMKHLQEIFLWAWNHLSQCQGNKHLLVQSRLILTLRYHNDCIELQKLALHIPLNLKEPLTPTPISKFISCFSRDGINAAMRNIHLVSTINPQAFNPDYIRILIPSIAFIMVHCKPMKAHYGHTQLLYKALLQAKACLTRGQSIPNLKASATAYLELFDFLQKYHKILD</sequence>
<keyword evidence="2" id="KW-1185">Reference proteome</keyword>
<evidence type="ECO:0000313" key="2">
    <source>
        <dbReference type="Proteomes" id="UP001165960"/>
    </source>
</evidence>
<dbReference type="Proteomes" id="UP001165960">
    <property type="component" value="Unassembled WGS sequence"/>
</dbReference>
<reference evidence="1" key="1">
    <citation type="submission" date="2022-04" db="EMBL/GenBank/DDBJ databases">
        <title>Genome of the entomopathogenic fungus Entomophthora muscae.</title>
        <authorList>
            <person name="Elya C."/>
            <person name="Lovett B.R."/>
            <person name="Lee E."/>
            <person name="Macias A.M."/>
            <person name="Hajek A.E."/>
            <person name="De Bivort B.L."/>
            <person name="Kasson M.T."/>
            <person name="De Fine Licht H.H."/>
            <person name="Stajich J.E."/>
        </authorList>
    </citation>
    <scope>NUCLEOTIDE SEQUENCE</scope>
    <source>
        <strain evidence="1">Berkeley</strain>
    </source>
</reference>
<comment type="caution">
    <text evidence="1">The sequence shown here is derived from an EMBL/GenBank/DDBJ whole genome shotgun (WGS) entry which is preliminary data.</text>
</comment>
<protein>
    <submittedName>
        <fullName evidence="1">Uncharacterized protein</fullName>
    </submittedName>
</protein>
<organism evidence="1 2">
    <name type="scientific">Entomophthora muscae</name>
    <dbReference type="NCBI Taxonomy" id="34485"/>
    <lineage>
        <taxon>Eukaryota</taxon>
        <taxon>Fungi</taxon>
        <taxon>Fungi incertae sedis</taxon>
        <taxon>Zoopagomycota</taxon>
        <taxon>Entomophthoromycotina</taxon>
        <taxon>Entomophthoromycetes</taxon>
        <taxon>Entomophthorales</taxon>
        <taxon>Entomophthoraceae</taxon>
        <taxon>Entomophthora</taxon>
    </lineage>
</organism>
<proteinExistence type="predicted"/>
<accession>A0ACC2UUT4</accession>